<reference evidence="1" key="1">
    <citation type="submission" date="2023-04" db="EMBL/GenBank/DDBJ databases">
        <authorList>
            <person name="Vijverberg K."/>
            <person name="Xiong W."/>
            <person name="Schranz E."/>
        </authorList>
    </citation>
    <scope>NUCLEOTIDE SEQUENCE</scope>
</reference>
<evidence type="ECO:0000313" key="2">
    <source>
        <dbReference type="Proteomes" id="UP001177003"/>
    </source>
</evidence>
<proteinExistence type="predicted"/>
<accession>A0AA35YEP9</accession>
<name>A0AA35YEP9_LACSI</name>
<dbReference type="AlphaFoldDB" id="A0AA35YEP9"/>
<sequence length="227" mass="25860">MSTIDKGDDGQYYYSITHISIFHICTPDIEIFGDNNITHLSSPPPSLTHAPSDFVLNFLKINALRYTVISIDISSRTLGFLWSTQVLVDRKHLSCPTCDTILTKIISAQSWLATTHLYGTIHIQPFSRSRFLLDDSAVDTDELSLDETYGDKQQPNELMQEQENFTYSYDNLKDHDPLAANRIHPNDHRKIIQYLHLYASSGVLPSKYLQEKTMEVGISYSSKTILE</sequence>
<gene>
    <name evidence="1" type="ORF">LSALG_LOCUS11683</name>
</gene>
<organism evidence="1 2">
    <name type="scientific">Lactuca saligna</name>
    <name type="common">Willowleaf lettuce</name>
    <dbReference type="NCBI Taxonomy" id="75948"/>
    <lineage>
        <taxon>Eukaryota</taxon>
        <taxon>Viridiplantae</taxon>
        <taxon>Streptophyta</taxon>
        <taxon>Embryophyta</taxon>
        <taxon>Tracheophyta</taxon>
        <taxon>Spermatophyta</taxon>
        <taxon>Magnoliopsida</taxon>
        <taxon>eudicotyledons</taxon>
        <taxon>Gunneridae</taxon>
        <taxon>Pentapetalae</taxon>
        <taxon>asterids</taxon>
        <taxon>campanulids</taxon>
        <taxon>Asterales</taxon>
        <taxon>Asteraceae</taxon>
        <taxon>Cichorioideae</taxon>
        <taxon>Cichorieae</taxon>
        <taxon>Lactucinae</taxon>
        <taxon>Lactuca</taxon>
    </lineage>
</organism>
<dbReference type="Proteomes" id="UP001177003">
    <property type="component" value="Chromosome 2"/>
</dbReference>
<evidence type="ECO:0000313" key="1">
    <source>
        <dbReference type="EMBL" id="CAI9271413.1"/>
    </source>
</evidence>
<dbReference type="EMBL" id="OX465078">
    <property type="protein sequence ID" value="CAI9271413.1"/>
    <property type="molecule type" value="Genomic_DNA"/>
</dbReference>
<dbReference type="Pfam" id="PF01715">
    <property type="entry name" value="IPPT"/>
    <property type="match status" value="1"/>
</dbReference>
<keyword evidence="2" id="KW-1185">Reference proteome</keyword>
<protein>
    <submittedName>
        <fullName evidence="1">Uncharacterized protein</fullName>
    </submittedName>
</protein>
<dbReference type="Gene3D" id="1.10.20.140">
    <property type="match status" value="1"/>
</dbReference>